<organism evidence="1 2">
    <name type="scientific">Exophiala oligosperma</name>
    <dbReference type="NCBI Taxonomy" id="215243"/>
    <lineage>
        <taxon>Eukaryota</taxon>
        <taxon>Fungi</taxon>
        <taxon>Dikarya</taxon>
        <taxon>Ascomycota</taxon>
        <taxon>Pezizomycotina</taxon>
        <taxon>Eurotiomycetes</taxon>
        <taxon>Chaetothyriomycetidae</taxon>
        <taxon>Chaetothyriales</taxon>
        <taxon>Herpotrichiellaceae</taxon>
        <taxon>Exophiala</taxon>
    </lineage>
</organism>
<dbReference type="OrthoDB" id="10564954at2759"/>
<dbReference type="AlphaFoldDB" id="A0A0D2DBW9"/>
<name>A0A0D2DBW9_9EURO</name>
<dbReference type="EMBL" id="KN847339">
    <property type="protein sequence ID" value="KIW39940.1"/>
    <property type="molecule type" value="Genomic_DNA"/>
</dbReference>
<reference evidence="1 2" key="1">
    <citation type="submission" date="2015-01" db="EMBL/GenBank/DDBJ databases">
        <title>The Genome Sequence of Exophiala oligosperma CBS72588.</title>
        <authorList>
            <consortium name="The Broad Institute Genomics Platform"/>
            <person name="Cuomo C."/>
            <person name="de Hoog S."/>
            <person name="Gorbushina A."/>
            <person name="Stielow B."/>
            <person name="Teixiera M."/>
            <person name="Abouelleil A."/>
            <person name="Chapman S.B."/>
            <person name="Priest M."/>
            <person name="Young S.K."/>
            <person name="Wortman J."/>
            <person name="Nusbaum C."/>
            <person name="Birren B."/>
        </authorList>
    </citation>
    <scope>NUCLEOTIDE SEQUENCE [LARGE SCALE GENOMIC DNA]</scope>
    <source>
        <strain evidence="1 2">CBS 72588</strain>
    </source>
</reference>
<sequence length="321" mass="36072">MILRAYAANDLDSVSLNTLDHHIVEWLHRKGFQTAEDVRELQDLSPTKSLIEACFMLMVLIPKHYTDVDRKVFEVKAKRSKKPKPRTIPEEIASAIRQLFEKKLSIMLGENRVQPHLPHSSKPLEIESTLIDGNAVQPHIETELDSESYDPIEGDTAEILPLLEDGSKTRHWMPNPVGVGLSQTLASVGGNNTWARKREETATGLLTGTRSFYPVTGKRTPYISLAGWNVSIIVSFPVSEKSAVFVKAEISPPGTRHEHTCFDSSPARLSRLAFRIKTVSSNGESFFWAQRVEFEKQEMLEKLFDRLSSESDGNRATNSSE</sequence>
<dbReference type="HOGENOM" id="CLU_866081_0_0_1"/>
<dbReference type="VEuPathDB" id="FungiDB:PV06_08502"/>
<dbReference type="RefSeq" id="XP_016260156.1">
    <property type="nucleotide sequence ID" value="XM_016409848.1"/>
</dbReference>
<dbReference type="Proteomes" id="UP000053342">
    <property type="component" value="Unassembled WGS sequence"/>
</dbReference>
<proteinExistence type="predicted"/>
<accession>A0A0D2DBW9</accession>
<evidence type="ECO:0000313" key="1">
    <source>
        <dbReference type="EMBL" id="KIW39940.1"/>
    </source>
</evidence>
<dbReference type="GeneID" id="27360576"/>
<gene>
    <name evidence="1" type="ORF">PV06_08502</name>
</gene>
<evidence type="ECO:0000313" key="2">
    <source>
        <dbReference type="Proteomes" id="UP000053342"/>
    </source>
</evidence>
<keyword evidence="2" id="KW-1185">Reference proteome</keyword>
<protein>
    <submittedName>
        <fullName evidence="1">Uncharacterized protein</fullName>
    </submittedName>
</protein>